<dbReference type="PROSITE" id="PS50113">
    <property type="entry name" value="PAC"/>
    <property type="match status" value="2"/>
</dbReference>
<evidence type="ECO:0000259" key="21">
    <source>
        <dbReference type="PROSITE" id="PS50894"/>
    </source>
</evidence>
<evidence type="ECO:0000256" key="10">
    <source>
        <dbReference type="ARBA" id="ARBA00022840"/>
    </source>
</evidence>
<dbReference type="CDD" id="cd17546">
    <property type="entry name" value="REC_hyHK_CKI1_RcsC-like"/>
    <property type="match status" value="2"/>
</dbReference>
<dbReference type="CDD" id="cd00130">
    <property type="entry name" value="PAS"/>
    <property type="match status" value="3"/>
</dbReference>
<dbReference type="EMBL" id="SJZB01000034">
    <property type="protein sequence ID" value="TCJ14653.1"/>
    <property type="molecule type" value="Genomic_DNA"/>
</dbReference>
<dbReference type="PANTHER" id="PTHR45339">
    <property type="entry name" value="HYBRID SIGNAL TRANSDUCTION HISTIDINE KINASE J"/>
    <property type="match status" value="1"/>
</dbReference>
<keyword evidence="16" id="KW-0175">Coiled coil</keyword>
<dbReference type="Pfam" id="PF02518">
    <property type="entry name" value="HATPase_c"/>
    <property type="match status" value="1"/>
</dbReference>
<feature type="coiled-coil region" evidence="16">
    <location>
        <begin position="27"/>
        <end position="75"/>
    </location>
</feature>
<keyword evidence="13" id="KW-0472">Membrane</keyword>
<feature type="domain" description="PAC" evidence="20">
    <location>
        <begin position="264"/>
        <end position="317"/>
    </location>
</feature>
<evidence type="ECO:0000313" key="22">
    <source>
        <dbReference type="EMBL" id="TCJ14653.1"/>
    </source>
</evidence>
<dbReference type="InterPro" id="IPR000014">
    <property type="entry name" value="PAS"/>
</dbReference>
<dbReference type="FunFam" id="1.10.287.130:FF:000002">
    <property type="entry name" value="Two-component osmosensing histidine kinase"/>
    <property type="match status" value="1"/>
</dbReference>
<dbReference type="CDD" id="cd16922">
    <property type="entry name" value="HATPase_EvgS-ArcB-TorS-like"/>
    <property type="match status" value="1"/>
</dbReference>
<gene>
    <name evidence="22" type="ORF">EZJ19_09400</name>
</gene>
<feature type="domain" description="PAS" evidence="19">
    <location>
        <begin position="200"/>
        <end position="238"/>
    </location>
</feature>
<dbReference type="AlphaFoldDB" id="A0A4R1BCA8"/>
<dbReference type="SMART" id="SM00448">
    <property type="entry name" value="REC"/>
    <property type="match status" value="2"/>
</dbReference>
<keyword evidence="8" id="KW-0547">Nucleotide-binding</keyword>
<dbReference type="PROSITE" id="PS50110">
    <property type="entry name" value="RESPONSE_REGULATORY"/>
    <property type="match status" value="2"/>
</dbReference>
<comment type="caution">
    <text evidence="22">The sequence shown here is derived from an EMBL/GenBank/DDBJ whole genome shotgun (WGS) entry which is preliminary data.</text>
</comment>
<dbReference type="Gene3D" id="3.30.565.10">
    <property type="entry name" value="Histidine kinase-like ATPase, C-terminal domain"/>
    <property type="match status" value="1"/>
</dbReference>
<feature type="domain" description="Histidine kinase" evidence="17">
    <location>
        <begin position="462"/>
        <end position="679"/>
    </location>
</feature>
<dbReference type="SUPFAM" id="SSF52172">
    <property type="entry name" value="CheY-like"/>
    <property type="match status" value="2"/>
</dbReference>
<feature type="domain" description="HPt" evidence="21">
    <location>
        <begin position="1002"/>
        <end position="1094"/>
    </location>
</feature>
<dbReference type="CDD" id="cd00088">
    <property type="entry name" value="HPT"/>
    <property type="match status" value="1"/>
</dbReference>
<dbReference type="SMART" id="SM00387">
    <property type="entry name" value="HATPase_c"/>
    <property type="match status" value="1"/>
</dbReference>
<dbReference type="GO" id="GO:0005886">
    <property type="term" value="C:plasma membrane"/>
    <property type="evidence" value="ECO:0007669"/>
    <property type="project" value="UniProtKB-SubCell"/>
</dbReference>
<keyword evidence="5 15" id="KW-0597">Phosphoprotein</keyword>
<feature type="domain" description="PAS" evidence="19">
    <location>
        <begin position="66"/>
        <end position="118"/>
    </location>
</feature>
<dbReference type="SUPFAM" id="SSF47226">
    <property type="entry name" value="Histidine-containing phosphotransfer domain, HPT domain"/>
    <property type="match status" value="1"/>
</dbReference>
<dbReference type="InterPro" id="IPR001610">
    <property type="entry name" value="PAC"/>
</dbReference>
<dbReference type="Gene3D" id="3.40.50.2300">
    <property type="match status" value="2"/>
</dbReference>
<dbReference type="Pfam" id="PF00512">
    <property type="entry name" value="HisKA"/>
    <property type="match status" value="1"/>
</dbReference>
<feature type="domain" description="Response regulatory" evidence="18">
    <location>
        <begin position="847"/>
        <end position="966"/>
    </location>
</feature>
<evidence type="ECO:0000259" key="20">
    <source>
        <dbReference type="PROSITE" id="PS50113"/>
    </source>
</evidence>
<dbReference type="InterPro" id="IPR000700">
    <property type="entry name" value="PAS-assoc_C"/>
</dbReference>
<dbReference type="Pfam" id="PF01627">
    <property type="entry name" value="Hpt"/>
    <property type="match status" value="1"/>
</dbReference>
<evidence type="ECO:0000313" key="23">
    <source>
        <dbReference type="Proteomes" id="UP000295443"/>
    </source>
</evidence>
<comment type="catalytic activity">
    <reaction evidence="1">
        <text>ATP + protein L-histidine = ADP + protein N-phospho-L-histidine.</text>
        <dbReference type="EC" id="2.7.13.3"/>
    </reaction>
</comment>
<dbReference type="FunFam" id="3.30.565.10:FF:000078">
    <property type="entry name" value="Two-component sensor histidine kinase"/>
    <property type="match status" value="1"/>
</dbReference>
<evidence type="ECO:0000256" key="5">
    <source>
        <dbReference type="ARBA" id="ARBA00022553"/>
    </source>
</evidence>
<sequence length="1099" mass="120454">MHKLLQRQLKRYLGDGVTLTPELAALLAAVSSQYEDAEQERALLENAIEVNSRELRELNDRLRHQNAELTRTMLNTLSDGVYATDTEGRLTFMNQSGEQILGWREHELLGKPIHAMVHGRRPDGRDYPVDDCPLGSVFRTGQPANAGEEWFIHRDGRFIPISYRAGPLRQDGAVIGSLVSFRDISTRLKNESLLRLRNAALDAAANMVLITDADGVIQYVNRAFTATTGYTYEEVLGRHTRILQSGQQDRTFYRRMWETIQSGRVWEGELLNKCKDGRIYPEQMTLTPLVEEGRVTHYVAIKRDITEEAKIRTRLQLVETAIQNADQGVVITDAELSGEGPRIEYANLGFSRLTGHPAEAVLGMPLRRLEGATAEQSLMPRVMETVLTGQGFNADVVNRRADGSPVELEWRIAPVRVAGEGISHLIALLSDIGQRKQAESEIRRARDQALEASRLKSEFLATMSHEIRTPMNGIIGMTDLLMDTPLTPEQKDFASVVKDSAGALLTIINDILDFSKIEAGKIQIEATEFSLVNVVEGVAELLAEKARAKGLAMMTFIDPELPEQVVGDPTRLRQVLTNLIGNAVKFTERGEVVVRVTVAHGGRVRFEVRDTGIGIAPEVRERLFQSFTQADSSTTRRYGGTGLGLAISKSLVELMGGGMELASTPGLGSTFAFALPLGDGSVAADALEQAAGLAGRRLLVVDDQSFSREIVQRYCQAWGMAVTLADTGAGALSALREAQREGRPFDLAIIEMLLPDMDGPAVARAIRADAGLAGLKLVLLTERDRRQGQDLALKVGFDASLSKPVRQSLLLDAVADAIAGAASALLAAATEPVGRDEYQSALRENRLVLLAEDNPTNQKVAQLILRKLGYACHIVDNGQAVLDTVATLPYALVLMDCQMPVMDGFEATRKLRRIEREQGLARMPVIALTANAMQGDRESCLAAGMDDYVSKPVSGEKLRAVLERWSRRAPRVEPVPASAPEPVARAGGLAPLNLKRLVDDLGEDDARMVLTVFLDDMRSLLAELRSALIEQRADAARLAHSVKGGSGNVAAEEMAGLAGKIEQDVRRGDWDDAQVDLHYLEKAYSRVRQYLEAWLGRPT</sequence>
<dbReference type="RefSeq" id="WP_131446934.1">
    <property type="nucleotide sequence ID" value="NZ_SJZB01000034.1"/>
</dbReference>
<keyword evidence="23" id="KW-1185">Reference proteome</keyword>
<evidence type="ECO:0000256" key="7">
    <source>
        <dbReference type="ARBA" id="ARBA00022692"/>
    </source>
</evidence>
<keyword evidence="11" id="KW-1133">Transmembrane helix</keyword>
<dbReference type="InterPro" id="IPR036890">
    <property type="entry name" value="HATPase_C_sf"/>
</dbReference>
<dbReference type="InterPro" id="IPR008207">
    <property type="entry name" value="Sig_transdc_His_kin_Hpt_dom"/>
</dbReference>
<dbReference type="Pfam" id="PF00989">
    <property type="entry name" value="PAS"/>
    <property type="match status" value="2"/>
</dbReference>
<keyword evidence="12" id="KW-0902">Two-component regulatory system</keyword>
<dbReference type="InterPro" id="IPR011006">
    <property type="entry name" value="CheY-like_superfamily"/>
</dbReference>
<evidence type="ECO:0000256" key="12">
    <source>
        <dbReference type="ARBA" id="ARBA00023012"/>
    </source>
</evidence>
<reference evidence="22 23" key="1">
    <citation type="submission" date="2019-03" db="EMBL/GenBank/DDBJ databases">
        <title>Genome sequence of Thiobacillaceae bacterium LSR1, a sulfur-oxidizing bacterium isolated from freshwater sediment.</title>
        <authorList>
            <person name="Li S."/>
        </authorList>
    </citation>
    <scope>NUCLEOTIDE SEQUENCE [LARGE SCALE GENOMIC DNA]</scope>
    <source>
        <strain evidence="22 23">LSR1</strain>
    </source>
</reference>
<dbReference type="InterPro" id="IPR036641">
    <property type="entry name" value="HPT_dom_sf"/>
</dbReference>
<keyword evidence="4" id="KW-1003">Cell membrane</keyword>
<dbReference type="EC" id="2.7.13.3" evidence="3"/>
<dbReference type="InterPro" id="IPR003594">
    <property type="entry name" value="HATPase_dom"/>
</dbReference>
<dbReference type="Gene3D" id="1.20.120.160">
    <property type="entry name" value="HPT domain"/>
    <property type="match status" value="1"/>
</dbReference>
<dbReference type="InterPro" id="IPR035965">
    <property type="entry name" value="PAS-like_dom_sf"/>
</dbReference>
<dbReference type="Gene3D" id="3.30.450.20">
    <property type="entry name" value="PAS domain"/>
    <property type="match status" value="3"/>
</dbReference>
<dbReference type="PROSITE" id="PS50109">
    <property type="entry name" value="HIS_KIN"/>
    <property type="match status" value="1"/>
</dbReference>
<keyword evidence="6" id="KW-0808">Transferase</keyword>
<organism evidence="22 23">
    <name type="scientific">Parasulfuritortus cantonensis</name>
    <dbReference type="NCBI Taxonomy" id="2528202"/>
    <lineage>
        <taxon>Bacteria</taxon>
        <taxon>Pseudomonadati</taxon>
        <taxon>Pseudomonadota</taxon>
        <taxon>Betaproteobacteria</taxon>
        <taxon>Nitrosomonadales</taxon>
        <taxon>Thiobacillaceae</taxon>
        <taxon>Parasulfuritortus</taxon>
    </lineage>
</organism>
<evidence type="ECO:0000256" key="1">
    <source>
        <dbReference type="ARBA" id="ARBA00000085"/>
    </source>
</evidence>
<evidence type="ECO:0000256" key="3">
    <source>
        <dbReference type="ARBA" id="ARBA00012438"/>
    </source>
</evidence>
<dbReference type="InterPro" id="IPR013767">
    <property type="entry name" value="PAS_fold"/>
</dbReference>
<dbReference type="NCBIfam" id="TIGR00229">
    <property type="entry name" value="sensory_box"/>
    <property type="match status" value="3"/>
</dbReference>
<evidence type="ECO:0000259" key="18">
    <source>
        <dbReference type="PROSITE" id="PS50110"/>
    </source>
</evidence>
<feature type="modified residue" description="Phosphohistidine" evidence="14">
    <location>
        <position position="1040"/>
    </location>
</feature>
<dbReference type="InterPro" id="IPR036097">
    <property type="entry name" value="HisK_dim/P_sf"/>
</dbReference>
<feature type="domain" description="Response regulatory" evidence="18">
    <location>
        <begin position="697"/>
        <end position="818"/>
    </location>
</feature>
<name>A0A4R1BCA8_9PROT</name>
<dbReference type="PANTHER" id="PTHR45339:SF1">
    <property type="entry name" value="HYBRID SIGNAL TRANSDUCTION HISTIDINE KINASE J"/>
    <property type="match status" value="1"/>
</dbReference>
<dbReference type="Gene3D" id="1.10.287.130">
    <property type="match status" value="1"/>
</dbReference>
<feature type="domain" description="PAC" evidence="20">
    <location>
        <begin position="390"/>
        <end position="444"/>
    </location>
</feature>
<evidence type="ECO:0000256" key="4">
    <source>
        <dbReference type="ARBA" id="ARBA00022475"/>
    </source>
</evidence>
<evidence type="ECO:0000259" key="19">
    <source>
        <dbReference type="PROSITE" id="PS50112"/>
    </source>
</evidence>
<dbReference type="Pfam" id="PF00072">
    <property type="entry name" value="Response_reg"/>
    <property type="match status" value="2"/>
</dbReference>
<dbReference type="InterPro" id="IPR005467">
    <property type="entry name" value="His_kinase_dom"/>
</dbReference>
<feature type="modified residue" description="4-aspartylphosphate" evidence="15">
    <location>
        <position position="896"/>
    </location>
</feature>
<evidence type="ECO:0000256" key="8">
    <source>
        <dbReference type="ARBA" id="ARBA00022741"/>
    </source>
</evidence>
<keyword evidence="9" id="KW-0418">Kinase</keyword>
<dbReference type="PROSITE" id="PS50894">
    <property type="entry name" value="HPT"/>
    <property type="match status" value="1"/>
</dbReference>
<evidence type="ECO:0000256" key="11">
    <source>
        <dbReference type="ARBA" id="ARBA00022989"/>
    </source>
</evidence>
<keyword evidence="10" id="KW-0067">ATP-binding</keyword>
<proteinExistence type="predicted"/>
<dbReference type="GO" id="GO:0000155">
    <property type="term" value="F:phosphorelay sensor kinase activity"/>
    <property type="evidence" value="ECO:0007669"/>
    <property type="project" value="InterPro"/>
</dbReference>
<dbReference type="SMART" id="SM00073">
    <property type="entry name" value="HPT"/>
    <property type="match status" value="1"/>
</dbReference>
<protein>
    <recommendedName>
        <fullName evidence="3">histidine kinase</fullName>
        <ecNumber evidence="3">2.7.13.3</ecNumber>
    </recommendedName>
</protein>
<keyword evidence="7" id="KW-0812">Transmembrane</keyword>
<evidence type="ECO:0000256" key="13">
    <source>
        <dbReference type="ARBA" id="ARBA00023136"/>
    </source>
</evidence>
<dbReference type="SUPFAM" id="SSF47384">
    <property type="entry name" value="Homodimeric domain of signal transducing histidine kinase"/>
    <property type="match status" value="1"/>
</dbReference>
<accession>A0A4R1BCA8</accession>
<dbReference type="PROSITE" id="PS50112">
    <property type="entry name" value="PAS"/>
    <property type="match status" value="2"/>
</dbReference>
<evidence type="ECO:0000256" key="16">
    <source>
        <dbReference type="SAM" id="Coils"/>
    </source>
</evidence>
<evidence type="ECO:0000256" key="6">
    <source>
        <dbReference type="ARBA" id="ARBA00022679"/>
    </source>
</evidence>
<dbReference type="GO" id="GO:0005524">
    <property type="term" value="F:ATP binding"/>
    <property type="evidence" value="ECO:0007669"/>
    <property type="project" value="UniProtKB-KW"/>
</dbReference>
<comment type="subcellular location">
    <subcellularLocation>
        <location evidence="2">Cell membrane</location>
        <topology evidence="2">Multi-pass membrane protein</topology>
    </subcellularLocation>
</comment>
<evidence type="ECO:0000259" key="17">
    <source>
        <dbReference type="PROSITE" id="PS50109"/>
    </source>
</evidence>
<dbReference type="Pfam" id="PF13426">
    <property type="entry name" value="PAS_9"/>
    <property type="match status" value="1"/>
</dbReference>
<dbReference type="SUPFAM" id="SSF55785">
    <property type="entry name" value="PYP-like sensor domain (PAS domain)"/>
    <property type="match status" value="3"/>
</dbReference>
<dbReference type="Proteomes" id="UP000295443">
    <property type="component" value="Unassembled WGS sequence"/>
</dbReference>
<evidence type="ECO:0000256" key="9">
    <source>
        <dbReference type="ARBA" id="ARBA00022777"/>
    </source>
</evidence>
<dbReference type="CDD" id="cd00082">
    <property type="entry name" value="HisKA"/>
    <property type="match status" value="1"/>
</dbReference>
<evidence type="ECO:0000256" key="14">
    <source>
        <dbReference type="PROSITE-ProRule" id="PRU00110"/>
    </source>
</evidence>
<dbReference type="InterPro" id="IPR004358">
    <property type="entry name" value="Sig_transdc_His_kin-like_C"/>
</dbReference>
<dbReference type="InterPro" id="IPR001789">
    <property type="entry name" value="Sig_transdc_resp-reg_receiver"/>
</dbReference>
<dbReference type="GO" id="GO:0006355">
    <property type="term" value="P:regulation of DNA-templated transcription"/>
    <property type="evidence" value="ECO:0007669"/>
    <property type="project" value="InterPro"/>
</dbReference>
<dbReference type="SMART" id="SM00091">
    <property type="entry name" value="PAS"/>
    <property type="match status" value="3"/>
</dbReference>
<evidence type="ECO:0000256" key="15">
    <source>
        <dbReference type="PROSITE-ProRule" id="PRU00169"/>
    </source>
</evidence>
<dbReference type="SMART" id="SM00388">
    <property type="entry name" value="HisKA"/>
    <property type="match status" value="1"/>
</dbReference>
<comment type="caution">
    <text evidence="15">Lacks conserved residue(s) required for the propagation of feature annotation.</text>
</comment>
<dbReference type="OrthoDB" id="8552871at2"/>
<dbReference type="PRINTS" id="PR00344">
    <property type="entry name" value="BCTRLSENSOR"/>
</dbReference>
<evidence type="ECO:0000256" key="2">
    <source>
        <dbReference type="ARBA" id="ARBA00004651"/>
    </source>
</evidence>
<dbReference type="SUPFAM" id="SSF55874">
    <property type="entry name" value="ATPase domain of HSP90 chaperone/DNA topoisomerase II/histidine kinase"/>
    <property type="match status" value="1"/>
</dbReference>
<dbReference type="InterPro" id="IPR003661">
    <property type="entry name" value="HisK_dim/P_dom"/>
</dbReference>
<dbReference type="SMART" id="SM00086">
    <property type="entry name" value="PAC"/>
    <property type="match status" value="3"/>
</dbReference>